<evidence type="ECO:0000259" key="5">
    <source>
        <dbReference type="PROSITE" id="PS50931"/>
    </source>
</evidence>
<dbReference type="Gene3D" id="3.40.190.10">
    <property type="entry name" value="Periplasmic binding protein-like II"/>
    <property type="match status" value="2"/>
</dbReference>
<dbReference type="SUPFAM" id="SSF46785">
    <property type="entry name" value="Winged helix' DNA-binding domain"/>
    <property type="match status" value="1"/>
</dbReference>
<proteinExistence type="inferred from homology"/>
<feature type="domain" description="HTH lysR-type" evidence="5">
    <location>
        <begin position="5"/>
        <end position="62"/>
    </location>
</feature>
<evidence type="ECO:0000256" key="1">
    <source>
        <dbReference type="ARBA" id="ARBA00009437"/>
    </source>
</evidence>
<dbReference type="GO" id="GO:0043565">
    <property type="term" value="F:sequence-specific DNA binding"/>
    <property type="evidence" value="ECO:0007669"/>
    <property type="project" value="TreeGrafter"/>
</dbReference>
<comment type="similarity">
    <text evidence="1">Belongs to the LysR transcriptional regulatory family.</text>
</comment>
<evidence type="ECO:0000256" key="2">
    <source>
        <dbReference type="ARBA" id="ARBA00023015"/>
    </source>
</evidence>
<dbReference type="PANTHER" id="PTHR30537">
    <property type="entry name" value="HTH-TYPE TRANSCRIPTIONAL REGULATOR"/>
    <property type="match status" value="1"/>
</dbReference>
<dbReference type="CDD" id="cd08432">
    <property type="entry name" value="PBP2_GcdR_TrpI_HvrB_AmpR_like"/>
    <property type="match status" value="1"/>
</dbReference>
<dbReference type="InterPro" id="IPR000847">
    <property type="entry name" value="LysR_HTH_N"/>
</dbReference>
<dbReference type="InterPro" id="IPR005119">
    <property type="entry name" value="LysR_subst-bd"/>
</dbReference>
<dbReference type="InterPro" id="IPR036388">
    <property type="entry name" value="WH-like_DNA-bd_sf"/>
</dbReference>
<protein>
    <recommendedName>
        <fullName evidence="5">HTH lysR-type domain-containing protein</fullName>
    </recommendedName>
</protein>
<dbReference type="PROSITE" id="PS50931">
    <property type="entry name" value="HTH_LYSR"/>
    <property type="match status" value="1"/>
</dbReference>
<dbReference type="FunFam" id="1.10.10.10:FF:000038">
    <property type="entry name" value="Glycine cleavage system transcriptional activator"/>
    <property type="match status" value="1"/>
</dbReference>
<dbReference type="OrthoDB" id="5526340at2"/>
<accession>A0A0N9VRW6</accession>
<gene>
    <name evidence="6" type="ORF">AOY20_11445</name>
</gene>
<dbReference type="GO" id="GO:0003700">
    <property type="term" value="F:DNA-binding transcription factor activity"/>
    <property type="evidence" value="ECO:0007669"/>
    <property type="project" value="InterPro"/>
</dbReference>
<evidence type="ECO:0000313" key="6">
    <source>
        <dbReference type="EMBL" id="ALH96098.1"/>
    </source>
</evidence>
<name>A0A0N9VRW6_9GAMM</name>
<evidence type="ECO:0000256" key="4">
    <source>
        <dbReference type="ARBA" id="ARBA00023163"/>
    </source>
</evidence>
<dbReference type="Pfam" id="PF00126">
    <property type="entry name" value="HTH_1"/>
    <property type="match status" value="1"/>
</dbReference>
<organism evidence="6 7">
    <name type="scientific">Acinetobacter equi</name>
    <dbReference type="NCBI Taxonomy" id="1324350"/>
    <lineage>
        <taxon>Bacteria</taxon>
        <taxon>Pseudomonadati</taxon>
        <taxon>Pseudomonadota</taxon>
        <taxon>Gammaproteobacteria</taxon>
        <taxon>Moraxellales</taxon>
        <taxon>Moraxellaceae</taxon>
        <taxon>Acinetobacter</taxon>
    </lineage>
</organism>
<keyword evidence="4" id="KW-0804">Transcription</keyword>
<dbReference type="Gene3D" id="1.10.10.10">
    <property type="entry name" value="Winged helix-like DNA-binding domain superfamily/Winged helix DNA-binding domain"/>
    <property type="match status" value="1"/>
</dbReference>
<evidence type="ECO:0000256" key="3">
    <source>
        <dbReference type="ARBA" id="ARBA00023125"/>
    </source>
</evidence>
<dbReference type="GO" id="GO:0006351">
    <property type="term" value="P:DNA-templated transcription"/>
    <property type="evidence" value="ECO:0007669"/>
    <property type="project" value="TreeGrafter"/>
</dbReference>
<keyword evidence="3" id="KW-0238">DNA-binding</keyword>
<dbReference type="STRING" id="1324350.AOY20_11445"/>
<dbReference type="RefSeq" id="WP_054581982.1">
    <property type="nucleotide sequence ID" value="NZ_CP012808.1"/>
</dbReference>
<dbReference type="InterPro" id="IPR058163">
    <property type="entry name" value="LysR-type_TF_proteobact-type"/>
</dbReference>
<dbReference type="PANTHER" id="PTHR30537:SF74">
    <property type="entry name" value="HTH-TYPE TRANSCRIPTIONAL REGULATOR TRPI"/>
    <property type="match status" value="1"/>
</dbReference>
<reference evidence="6 7" key="1">
    <citation type="journal article" date="2015" name="Int. J. Syst. Evol. Microbiol.">
        <title>Acinetobacter equi sp. nov. isolated from horse faeces.</title>
        <authorList>
            <person name="Poppel M.T."/>
            <person name="Skiebe E."/>
            <person name="Laue M."/>
            <person name="Bergmann H."/>
            <person name="Ebersberger I."/>
            <person name="Garn T."/>
            <person name="Fruth A."/>
            <person name="Baumgardt S."/>
            <person name="Busse H.J."/>
            <person name="Wilharm G."/>
        </authorList>
    </citation>
    <scope>NUCLEOTIDE SEQUENCE [LARGE SCALE GENOMIC DNA]</scope>
    <source>
        <strain evidence="6 7">114</strain>
    </source>
</reference>
<dbReference type="EMBL" id="CP012808">
    <property type="protein sequence ID" value="ALH96098.1"/>
    <property type="molecule type" value="Genomic_DNA"/>
</dbReference>
<sequence>MRDIPPLNALRTFECVARHKSFTKAADELYVSQSAVSRQITLIEEYLGIEFFKRERSGISLTEAGVKYYAEIGPAFNKIAIATRGMSSYRKNNDIALRVYSTFAAKWLVRRLQKLHADNPKLRVNIKTKVAPVDFAIENVDAAIQFGDGNWADVDSFFLCSDEIRPVCSPSLISHLTRPPAPQDVNKYKLIHSNYRKLDWTEWLAVQNIESAETDQFILPNSLLAYQAAIDGIGIAMAQTKLVEQEIENGSLIYFSDYVLKRDLGYYLVVPQNSPKLEKIIEIRDWLIKELN</sequence>
<dbReference type="Proteomes" id="UP000064939">
    <property type="component" value="Chromosome"/>
</dbReference>
<keyword evidence="2" id="KW-0805">Transcription regulation</keyword>
<dbReference type="PRINTS" id="PR00039">
    <property type="entry name" value="HTHLYSR"/>
</dbReference>
<evidence type="ECO:0000313" key="7">
    <source>
        <dbReference type="Proteomes" id="UP000064939"/>
    </source>
</evidence>
<dbReference type="AlphaFoldDB" id="A0A0N9VRW6"/>
<dbReference type="Pfam" id="PF03466">
    <property type="entry name" value="LysR_substrate"/>
    <property type="match status" value="1"/>
</dbReference>
<keyword evidence="7" id="KW-1185">Reference proteome</keyword>
<dbReference type="KEGG" id="aei:AOY20_11445"/>
<dbReference type="InterPro" id="IPR036390">
    <property type="entry name" value="WH_DNA-bd_sf"/>
</dbReference>
<dbReference type="SUPFAM" id="SSF53850">
    <property type="entry name" value="Periplasmic binding protein-like II"/>
    <property type="match status" value="1"/>
</dbReference>